<evidence type="ECO:0000313" key="2">
    <source>
        <dbReference type="Proteomes" id="UP000681967"/>
    </source>
</evidence>
<reference evidence="1" key="1">
    <citation type="submission" date="2021-02" db="EMBL/GenBank/DDBJ databases">
        <authorList>
            <person name="Nowell W R."/>
        </authorList>
    </citation>
    <scope>NUCLEOTIDE SEQUENCE</scope>
</reference>
<sequence>MFGQNLGNIILNSTATNSSFTHQSVEKGQEGDGNLGNLYFVATKRTNDSMLILKLVNADPNDIYIRVQVQ</sequence>
<dbReference type="AlphaFoldDB" id="A0A8S3B4E0"/>
<feature type="non-terminal residue" evidence="1">
    <location>
        <position position="70"/>
    </location>
</feature>
<proteinExistence type="predicted"/>
<name>A0A8S3B4E0_9BILA</name>
<dbReference type="Proteomes" id="UP000681967">
    <property type="component" value="Unassembled WGS sequence"/>
</dbReference>
<organism evidence="1 2">
    <name type="scientific">Rotaria magnacalcarata</name>
    <dbReference type="NCBI Taxonomy" id="392030"/>
    <lineage>
        <taxon>Eukaryota</taxon>
        <taxon>Metazoa</taxon>
        <taxon>Spiralia</taxon>
        <taxon>Gnathifera</taxon>
        <taxon>Rotifera</taxon>
        <taxon>Eurotatoria</taxon>
        <taxon>Bdelloidea</taxon>
        <taxon>Philodinida</taxon>
        <taxon>Philodinidae</taxon>
        <taxon>Rotaria</taxon>
    </lineage>
</organism>
<gene>
    <name evidence="1" type="ORF">BYL167_LOCUS46836</name>
</gene>
<protein>
    <submittedName>
        <fullName evidence="1">Uncharacterized protein</fullName>
    </submittedName>
</protein>
<comment type="caution">
    <text evidence="1">The sequence shown here is derived from an EMBL/GenBank/DDBJ whole genome shotgun (WGS) entry which is preliminary data.</text>
</comment>
<evidence type="ECO:0000313" key="1">
    <source>
        <dbReference type="EMBL" id="CAF4768981.1"/>
    </source>
</evidence>
<accession>A0A8S3B4E0</accession>
<dbReference type="EMBL" id="CAJOBH010133300">
    <property type="protein sequence ID" value="CAF4768981.1"/>
    <property type="molecule type" value="Genomic_DNA"/>
</dbReference>